<protein>
    <submittedName>
        <fullName evidence="1">Putative secreted protein</fullName>
    </submittedName>
</protein>
<dbReference type="AlphaFoldDB" id="A0A2M4CBV9"/>
<reference evidence="1" key="1">
    <citation type="submission" date="2018-01" db="EMBL/GenBank/DDBJ databases">
        <title>An insight into the sialome of Amazonian anophelines.</title>
        <authorList>
            <person name="Ribeiro J.M."/>
            <person name="Scarpassa V."/>
            <person name="Calvo E."/>
        </authorList>
    </citation>
    <scope>NUCLEOTIDE SEQUENCE</scope>
    <source>
        <tissue evidence="1">Salivary glands</tissue>
    </source>
</reference>
<dbReference type="EMBL" id="GGFJ01013682">
    <property type="protein sequence ID" value="MBW62823.1"/>
    <property type="molecule type" value="Transcribed_RNA"/>
</dbReference>
<accession>A0A2M4CBV9</accession>
<proteinExistence type="predicted"/>
<sequence length="79" mass="9303">MLSLWYGVLFLGLLGLFDHLRHSGPVTLVPYYLRTAWNISLALYRLCLRSIFAFRFVPVQQEKRDENDQQSGRNSEQQE</sequence>
<name>A0A2M4CBV9_9DIPT</name>
<evidence type="ECO:0000313" key="1">
    <source>
        <dbReference type="EMBL" id="MBW62823.1"/>
    </source>
</evidence>
<organism evidence="1">
    <name type="scientific">Anopheles marajoara</name>
    <dbReference type="NCBI Taxonomy" id="58244"/>
    <lineage>
        <taxon>Eukaryota</taxon>
        <taxon>Metazoa</taxon>
        <taxon>Ecdysozoa</taxon>
        <taxon>Arthropoda</taxon>
        <taxon>Hexapoda</taxon>
        <taxon>Insecta</taxon>
        <taxon>Pterygota</taxon>
        <taxon>Neoptera</taxon>
        <taxon>Endopterygota</taxon>
        <taxon>Diptera</taxon>
        <taxon>Nematocera</taxon>
        <taxon>Culicoidea</taxon>
        <taxon>Culicidae</taxon>
        <taxon>Anophelinae</taxon>
        <taxon>Anopheles</taxon>
    </lineage>
</organism>